<evidence type="ECO:0000313" key="2">
    <source>
        <dbReference type="EMBL" id="HIU51048.1"/>
    </source>
</evidence>
<dbReference type="AlphaFoldDB" id="A0A9D1LZZ1"/>
<name>A0A9D1LZZ1_9FIRM</name>
<accession>A0A9D1LZZ1</accession>
<comment type="caution">
    <text evidence="2">The sequence shown here is derived from an EMBL/GenBank/DDBJ whole genome shotgun (WGS) entry which is preliminary data.</text>
</comment>
<gene>
    <name evidence="2" type="ORF">IAB70_00220</name>
</gene>
<dbReference type="EMBL" id="DVNH01000003">
    <property type="protein sequence ID" value="HIU51048.1"/>
    <property type="molecule type" value="Genomic_DNA"/>
</dbReference>
<reference evidence="2" key="2">
    <citation type="journal article" date="2021" name="PeerJ">
        <title>Extensive microbial diversity within the chicken gut microbiome revealed by metagenomics and culture.</title>
        <authorList>
            <person name="Gilroy R."/>
            <person name="Ravi A."/>
            <person name="Getino M."/>
            <person name="Pursley I."/>
            <person name="Horton D.L."/>
            <person name="Alikhan N.F."/>
            <person name="Baker D."/>
            <person name="Gharbi K."/>
            <person name="Hall N."/>
            <person name="Watson M."/>
            <person name="Adriaenssens E.M."/>
            <person name="Foster-Nyarko E."/>
            <person name="Jarju S."/>
            <person name="Secka A."/>
            <person name="Antonio M."/>
            <person name="Oren A."/>
            <person name="Chaudhuri R.R."/>
            <person name="La Ragione R."/>
            <person name="Hildebrand F."/>
            <person name="Pallen M.J."/>
        </authorList>
    </citation>
    <scope>NUCLEOTIDE SEQUENCE</scope>
    <source>
        <strain evidence="2">CHK195-15760</strain>
    </source>
</reference>
<sequence>MNINEKYKELITDLESNMESKKDFEYVKNAFSGIFLDFLTELQDLYNQNLEKMQELEEKQKEIEKKSALMEDSLNKIEKELYITDNDNYDFEIVCPYCNCEFEAEADELRSEITCPECHNIIELDWNEECEGDCSCCHGNCEEEKEIQIPEDEDEDM</sequence>
<organism evidence="2 3">
    <name type="scientific">Candidatus Merdicola faecigallinarum</name>
    <dbReference type="NCBI Taxonomy" id="2840862"/>
    <lineage>
        <taxon>Bacteria</taxon>
        <taxon>Bacillati</taxon>
        <taxon>Bacillota</taxon>
        <taxon>Clostridia</taxon>
        <taxon>Candidatus Merdicola</taxon>
    </lineage>
</organism>
<dbReference type="Proteomes" id="UP000824093">
    <property type="component" value="Unassembled WGS sequence"/>
</dbReference>
<feature type="coiled-coil region" evidence="1">
    <location>
        <begin position="36"/>
        <end position="80"/>
    </location>
</feature>
<protein>
    <submittedName>
        <fullName evidence="2">Uncharacterized protein</fullName>
    </submittedName>
</protein>
<reference evidence="2" key="1">
    <citation type="submission" date="2020-10" db="EMBL/GenBank/DDBJ databases">
        <authorList>
            <person name="Gilroy R."/>
        </authorList>
    </citation>
    <scope>NUCLEOTIDE SEQUENCE</scope>
    <source>
        <strain evidence="2">CHK195-15760</strain>
    </source>
</reference>
<keyword evidence="1" id="KW-0175">Coiled coil</keyword>
<evidence type="ECO:0000313" key="3">
    <source>
        <dbReference type="Proteomes" id="UP000824093"/>
    </source>
</evidence>
<proteinExistence type="predicted"/>
<evidence type="ECO:0000256" key="1">
    <source>
        <dbReference type="SAM" id="Coils"/>
    </source>
</evidence>